<sequence length="174" mass="18282">MKAAWVALGLGLALVLQTTFVSMIPGAPVDLVLVVVVLVAISGGPVRGLWTGTVGGLLQDALSGGVVGVGGLAKTLVGYVVGQFGSQFIITRFWHQFLVFFFGSLLHAGCFVWVYSLLSDEGVMTAYAGVLVQATTNAVVGVGLALAVRYAPGAYERHRLRRRGLSRRFGGGWS</sequence>
<keyword evidence="2" id="KW-1003">Cell membrane</keyword>
<evidence type="ECO:0000256" key="3">
    <source>
        <dbReference type="ARBA" id="ARBA00022692"/>
    </source>
</evidence>
<keyword evidence="3 7" id="KW-0812">Transmembrane</keyword>
<keyword evidence="6 7" id="KW-0472">Membrane</keyword>
<dbReference type="EMBL" id="UINC01006622">
    <property type="protein sequence ID" value="SVA28654.1"/>
    <property type="molecule type" value="Genomic_DNA"/>
</dbReference>
<feature type="transmembrane region" description="Helical" evidence="7">
    <location>
        <begin position="130"/>
        <end position="152"/>
    </location>
</feature>
<dbReference type="InterPro" id="IPR007227">
    <property type="entry name" value="Cell_shape_determining_MreD"/>
</dbReference>
<reference evidence="8" key="1">
    <citation type="submission" date="2018-05" db="EMBL/GenBank/DDBJ databases">
        <authorList>
            <person name="Lanie J.A."/>
            <person name="Ng W.-L."/>
            <person name="Kazmierczak K.M."/>
            <person name="Andrzejewski T.M."/>
            <person name="Davidsen T.M."/>
            <person name="Wayne K.J."/>
            <person name="Tettelin H."/>
            <person name="Glass J.I."/>
            <person name="Rusch D."/>
            <person name="Podicherti R."/>
            <person name="Tsui H.-C.T."/>
            <person name="Winkler M.E."/>
        </authorList>
    </citation>
    <scope>NUCLEOTIDE SEQUENCE</scope>
</reference>
<evidence type="ECO:0000256" key="1">
    <source>
        <dbReference type="ARBA" id="ARBA00004651"/>
    </source>
</evidence>
<dbReference type="Gene3D" id="1.10.1760.20">
    <property type="match status" value="1"/>
</dbReference>
<dbReference type="GO" id="GO:0005886">
    <property type="term" value="C:plasma membrane"/>
    <property type="evidence" value="ECO:0007669"/>
    <property type="project" value="UniProtKB-SubCell"/>
</dbReference>
<evidence type="ECO:0000313" key="8">
    <source>
        <dbReference type="EMBL" id="SVA28654.1"/>
    </source>
</evidence>
<name>A0A381UKZ0_9ZZZZ</name>
<evidence type="ECO:0000256" key="4">
    <source>
        <dbReference type="ARBA" id="ARBA00022960"/>
    </source>
</evidence>
<keyword evidence="5 7" id="KW-1133">Transmembrane helix</keyword>
<proteinExistence type="predicted"/>
<dbReference type="AlphaFoldDB" id="A0A381UKZ0"/>
<feature type="transmembrane region" description="Helical" evidence="7">
    <location>
        <begin position="97"/>
        <end position="118"/>
    </location>
</feature>
<keyword evidence="4" id="KW-0133">Cell shape</keyword>
<dbReference type="GO" id="GO:0008360">
    <property type="term" value="P:regulation of cell shape"/>
    <property type="evidence" value="ECO:0007669"/>
    <property type="project" value="UniProtKB-KW"/>
</dbReference>
<dbReference type="Pfam" id="PF04093">
    <property type="entry name" value="MreD"/>
    <property type="match status" value="1"/>
</dbReference>
<evidence type="ECO:0008006" key="9">
    <source>
        <dbReference type="Google" id="ProtNLM"/>
    </source>
</evidence>
<feature type="transmembrane region" description="Helical" evidence="7">
    <location>
        <begin position="31"/>
        <end position="50"/>
    </location>
</feature>
<gene>
    <name evidence="8" type="ORF">METZ01_LOCUS81508</name>
</gene>
<evidence type="ECO:0000256" key="7">
    <source>
        <dbReference type="SAM" id="Phobius"/>
    </source>
</evidence>
<accession>A0A381UKZ0</accession>
<organism evidence="8">
    <name type="scientific">marine metagenome</name>
    <dbReference type="NCBI Taxonomy" id="408172"/>
    <lineage>
        <taxon>unclassified sequences</taxon>
        <taxon>metagenomes</taxon>
        <taxon>ecological metagenomes</taxon>
    </lineage>
</organism>
<comment type="subcellular location">
    <subcellularLocation>
        <location evidence="1">Cell membrane</location>
        <topology evidence="1">Multi-pass membrane protein</topology>
    </subcellularLocation>
</comment>
<dbReference type="NCBIfam" id="TIGR03426">
    <property type="entry name" value="shape_MreD"/>
    <property type="match status" value="1"/>
</dbReference>
<protein>
    <recommendedName>
        <fullName evidence="9">Rod shape-determining protein MreD</fullName>
    </recommendedName>
</protein>
<evidence type="ECO:0000256" key="5">
    <source>
        <dbReference type="ARBA" id="ARBA00022989"/>
    </source>
</evidence>
<evidence type="ECO:0000256" key="6">
    <source>
        <dbReference type="ARBA" id="ARBA00023136"/>
    </source>
</evidence>
<evidence type="ECO:0000256" key="2">
    <source>
        <dbReference type="ARBA" id="ARBA00022475"/>
    </source>
</evidence>